<dbReference type="InterPro" id="IPR013320">
    <property type="entry name" value="ConA-like_dom_sf"/>
</dbReference>
<accession>A0A1M7YVW7</accession>
<dbReference type="InterPro" id="IPR006232">
    <property type="entry name" value="Suc6P_hydrolase"/>
</dbReference>
<keyword evidence="2 4" id="KW-0378">Hydrolase</keyword>
<evidence type="ECO:0000313" key="8">
    <source>
        <dbReference type="EMBL" id="SHO56741.1"/>
    </source>
</evidence>
<dbReference type="PROSITE" id="PS00609">
    <property type="entry name" value="GLYCOSYL_HYDROL_F32"/>
    <property type="match status" value="1"/>
</dbReference>
<dbReference type="InterPro" id="IPR018053">
    <property type="entry name" value="Glyco_hydro_32_AS"/>
</dbReference>
<dbReference type="Pfam" id="PF00251">
    <property type="entry name" value="Glyco_hydro_32N"/>
    <property type="match status" value="1"/>
</dbReference>
<dbReference type="Gene3D" id="2.115.10.20">
    <property type="entry name" value="Glycosyl hydrolase domain, family 43"/>
    <property type="match status" value="1"/>
</dbReference>
<dbReference type="InterPro" id="IPR051214">
    <property type="entry name" value="GH32_Enzymes"/>
</dbReference>
<name>A0A1M7YVW7_9VIBR</name>
<dbReference type="InterPro" id="IPR013148">
    <property type="entry name" value="Glyco_hydro_32_N"/>
</dbReference>
<comment type="pathway">
    <text evidence="5">Glycan biosynthesis; sucrose metabolism.</text>
</comment>
<evidence type="ECO:0000313" key="9">
    <source>
        <dbReference type="Proteomes" id="UP000184600"/>
    </source>
</evidence>
<evidence type="ECO:0000256" key="5">
    <source>
        <dbReference type="RuleBase" id="RU365015"/>
    </source>
</evidence>
<dbReference type="OrthoDB" id="9801455at2"/>
<evidence type="ECO:0000259" key="6">
    <source>
        <dbReference type="Pfam" id="PF00251"/>
    </source>
</evidence>
<evidence type="ECO:0000256" key="1">
    <source>
        <dbReference type="ARBA" id="ARBA00009902"/>
    </source>
</evidence>
<feature type="domain" description="Glycosyl hydrolase family 32 N-terminal" evidence="6">
    <location>
        <begin position="96"/>
        <end position="402"/>
    </location>
</feature>
<proteinExistence type="inferred from homology"/>
<evidence type="ECO:0000256" key="2">
    <source>
        <dbReference type="ARBA" id="ARBA00022801"/>
    </source>
</evidence>
<dbReference type="Gene3D" id="2.60.120.560">
    <property type="entry name" value="Exo-inulinase, domain 1"/>
    <property type="match status" value="1"/>
</dbReference>
<organism evidence="8 9">
    <name type="scientific">Vibrio quintilis</name>
    <dbReference type="NCBI Taxonomy" id="1117707"/>
    <lineage>
        <taxon>Bacteria</taxon>
        <taxon>Pseudomonadati</taxon>
        <taxon>Pseudomonadota</taxon>
        <taxon>Gammaproteobacteria</taxon>
        <taxon>Vibrionales</taxon>
        <taxon>Vibrionaceae</taxon>
        <taxon>Vibrio</taxon>
    </lineage>
</organism>
<evidence type="ECO:0000259" key="7">
    <source>
        <dbReference type="Pfam" id="PF08244"/>
    </source>
</evidence>
<keyword evidence="3 4" id="KW-0326">Glycosidase</keyword>
<comment type="catalytic activity">
    <reaction evidence="4">
        <text>Hydrolysis of terminal non-reducing beta-D-fructofuranoside residues in beta-D-fructofuranosides.</text>
        <dbReference type="EC" id="3.2.1.26"/>
    </reaction>
</comment>
<dbReference type="SMART" id="SM00640">
    <property type="entry name" value="Glyco_32"/>
    <property type="match status" value="1"/>
</dbReference>
<dbReference type="SUPFAM" id="SSF49899">
    <property type="entry name" value="Concanavalin A-like lectins/glucanases"/>
    <property type="match status" value="1"/>
</dbReference>
<dbReference type="EC" id="3.2.1.26" evidence="4"/>
<dbReference type="InterPro" id="IPR013189">
    <property type="entry name" value="Glyco_hydro_32_C"/>
</dbReference>
<dbReference type="UniPathway" id="UPA00238"/>
<protein>
    <recommendedName>
        <fullName evidence="4">Sucrose-6-phosphate hydrolase</fullName>
        <ecNumber evidence="4">3.2.1.26</ecNumber>
    </recommendedName>
    <alternativeName>
        <fullName evidence="5">Invertase</fullName>
    </alternativeName>
</protein>
<dbReference type="RefSeq" id="WP_073583017.1">
    <property type="nucleotide sequence ID" value="NZ_AP024897.1"/>
</dbReference>
<comment type="function">
    <text evidence="5">Enables the bacterium to metabolize sucrose as a sole carbon source.</text>
</comment>
<comment type="subcellular location">
    <subcellularLocation>
        <location evidence="5">Cytoplasm</location>
    </subcellularLocation>
</comment>
<dbReference type="Proteomes" id="UP000184600">
    <property type="component" value="Unassembled WGS sequence"/>
</dbReference>
<evidence type="ECO:0000256" key="4">
    <source>
        <dbReference type="RuleBase" id="RU362110"/>
    </source>
</evidence>
<dbReference type="GO" id="GO:0005737">
    <property type="term" value="C:cytoplasm"/>
    <property type="evidence" value="ECO:0007669"/>
    <property type="project" value="UniProtKB-SubCell"/>
</dbReference>
<dbReference type="GO" id="GO:0005985">
    <property type="term" value="P:sucrose metabolic process"/>
    <property type="evidence" value="ECO:0007669"/>
    <property type="project" value="UniProtKB-UniPathway"/>
</dbReference>
<sequence length="565" mass="64746">MTPDELIAACGGRDNLRRALKVSETVIIELGDPSLRTEQVASLPFNPALSQITWKQEVPLTADEWQYFSDIIDESIRQQISALRVTEPACFRPQWHIAPVQGMLNDPNGFTFHQGEYHLFHGLYQFSGKHKDRCWVHYTSPDLVNWTSHPVALCTSDWFDSHGVYSGHAVSQQDELVIIYTGNVRIGEQRDRLSTQCLATSADGIHFTKHGPLIDELPPGVTPHFRDPKIFRHHDHWIMLLGAQEETPDGTLRARLALYRSKDLRDWQYCGLYGETLNDGHFGYMWECPDLFEADGQLFSMLCPQGITSHSQFYTIPHHCGYVKATLDAEDNLSLREFRHLDHGFDFYAPQTTQAADGRRLLIGWMGMPDETRRPSTQEGWLHQLTCIRELTYQNGQLYQQPARELQQLRGAEKIIRFSGVSSREVVSLTSKCFELQTRFRWPQQGQITLRLMDNGEYYCDLILDADNQRIMLDRSHALPQDGDTLREIPWPDKQDVSVQLLADNASLEIFINDGRYVMTSSVFTPTDACRVQFISSHPCTWQDVSCWSLRQHATDTKVILKSSA</sequence>
<gene>
    <name evidence="8" type="primary">scrB_2</name>
    <name evidence="8" type="ORF">VQ7734_02510</name>
</gene>
<comment type="similarity">
    <text evidence="1 4">Belongs to the glycosyl hydrolase 32 family.</text>
</comment>
<keyword evidence="9" id="KW-1185">Reference proteome</keyword>
<dbReference type="NCBIfam" id="TIGR01322">
    <property type="entry name" value="scrB_fam"/>
    <property type="match status" value="1"/>
</dbReference>
<keyword evidence="5" id="KW-0119">Carbohydrate metabolism</keyword>
<dbReference type="GO" id="GO:0004564">
    <property type="term" value="F:beta-fructofuranosidase activity"/>
    <property type="evidence" value="ECO:0007669"/>
    <property type="project" value="UniProtKB-EC"/>
</dbReference>
<evidence type="ECO:0000256" key="3">
    <source>
        <dbReference type="ARBA" id="ARBA00023295"/>
    </source>
</evidence>
<dbReference type="InterPro" id="IPR023296">
    <property type="entry name" value="Glyco_hydro_beta-prop_sf"/>
</dbReference>
<dbReference type="PANTHER" id="PTHR43101:SF1">
    <property type="entry name" value="BETA-FRUCTOSIDASE"/>
    <property type="match status" value="1"/>
</dbReference>
<dbReference type="PANTHER" id="PTHR43101">
    <property type="entry name" value="BETA-FRUCTOSIDASE"/>
    <property type="match status" value="1"/>
</dbReference>
<dbReference type="AlphaFoldDB" id="A0A1M7YVW7"/>
<dbReference type="STRING" id="1117707.VQ7734_02510"/>
<dbReference type="CDD" id="cd18623">
    <property type="entry name" value="GH32_ScrB-like"/>
    <property type="match status" value="1"/>
</dbReference>
<keyword evidence="5" id="KW-0963">Cytoplasm</keyword>
<reference evidence="9" key="1">
    <citation type="submission" date="2016-12" db="EMBL/GenBank/DDBJ databases">
        <authorList>
            <person name="Rodrigo-Torres L."/>
            <person name="Arahal R.D."/>
            <person name="Lucena T."/>
        </authorList>
    </citation>
    <scope>NUCLEOTIDE SEQUENCE [LARGE SCALE GENOMIC DNA]</scope>
</reference>
<dbReference type="EMBL" id="FRFG01000028">
    <property type="protein sequence ID" value="SHO56741.1"/>
    <property type="molecule type" value="Genomic_DNA"/>
</dbReference>
<feature type="domain" description="Glycosyl hydrolase family 32 C-terminal" evidence="7">
    <location>
        <begin position="405"/>
        <end position="548"/>
    </location>
</feature>
<dbReference type="Pfam" id="PF08244">
    <property type="entry name" value="Glyco_hydro_32C"/>
    <property type="match status" value="1"/>
</dbReference>
<dbReference type="SUPFAM" id="SSF75005">
    <property type="entry name" value="Arabinanase/levansucrase/invertase"/>
    <property type="match status" value="1"/>
</dbReference>
<dbReference type="InterPro" id="IPR001362">
    <property type="entry name" value="Glyco_hydro_32"/>
</dbReference>